<evidence type="ECO:0000313" key="1">
    <source>
        <dbReference type="EMBL" id="CAF4308797.1"/>
    </source>
</evidence>
<accession>A0A8S2TWR8</accession>
<sequence length="49" mass="5524">LALVKDIRDRSSLDLLNSIDEDSVSDDQREMYDQLKDALIATSGSHQMD</sequence>
<name>A0A8S2TWR8_9BILA</name>
<dbReference type="Proteomes" id="UP000681967">
    <property type="component" value="Unassembled WGS sequence"/>
</dbReference>
<dbReference type="EMBL" id="CAJOBJ010064950">
    <property type="protein sequence ID" value="CAF4434382.1"/>
    <property type="molecule type" value="Genomic_DNA"/>
</dbReference>
<dbReference type="EMBL" id="CAJOBH010037172">
    <property type="protein sequence ID" value="CAF4308797.1"/>
    <property type="molecule type" value="Genomic_DNA"/>
</dbReference>
<evidence type="ECO:0000313" key="2">
    <source>
        <dbReference type="EMBL" id="CAF4415073.1"/>
    </source>
</evidence>
<dbReference type="AlphaFoldDB" id="A0A8S2TWR8"/>
<gene>
    <name evidence="1" type="ORF">BYL167_LOCUS27788</name>
    <name evidence="3" type="ORF">GIL414_LOCUS31676</name>
    <name evidence="2" type="ORF">SMN809_LOCUS31079</name>
</gene>
<evidence type="ECO:0000313" key="3">
    <source>
        <dbReference type="EMBL" id="CAF4434382.1"/>
    </source>
</evidence>
<protein>
    <submittedName>
        <fullName evidence="1">Uncharacterized protein</fullName>
    </submittedName>
</protein>
<organism evidence="1 4">
    <name type="scientific">Rotaria magnacalcarata</name>
    <dbReference type="NCBI Taxonomy" id="392030"/>
    <lineage>
        <taxon>Eukaryota</taxon>
        <taxon>Metazoa</taxon>
        <taxon>Spiralia</taxon>
        <taxon>Gnathifera</taxon>
        <taxon>Rotifera</taxon>
        <taxon>Eurotatoria</taxon>
        <taxon>Bdelloidea</taxon>
        <taxon>Philodinida</taxon>
        <taxon>Philodinidae</taxon>
        <taxon>Rotaria</taxon>
    </lineage>
</organism>
<dbReference type="Proteomes" id="UP000676336">
    <property type="component" value="Unassembled WGS sequence"/>
</dbReference>
<reference evidence="1" key="1">
    <citation type="submission" date="2021-02" db="EMBL/GenBank/DDBJ databases">
        <authorList>
            <person name="Nowell W R."/>
        </authorList>
    </citation>
    <scope>NUCLEOTIDE SEQUENCE</scope>
</reference>
<feature type="non-terminal residue" evidence="1">
    <location>
        <position position="49"/>
    </location>
</feature>
<proteinExistence type="predicted"/>
<evidence type="ECO:0000313" key="4">
    <source>
        <dbReference type="Proteomes" id="UP000681967"/>
    </source>
</evidence>
<dbReference type="EMBL" id="CAJOBI010060936">
    <property type="protein sequence ID" value="CAF4415073.1"/>
    <property type="molecule type" value="Genomic_DNA"/>
</dbReference>
<dbReference type="Proteomes" id="UP000681720">
    <property type="component" value="Unassembled WGS sequence"/>
</dbReference>
<comment type="caution">
    <text evidence="1">The sequence shown here is derived from an EMBL/GenBank/DDBJ whole genome shotgun (WGS) entry which is preliminary data.</text>
</comment>